<dbReference type="AlphaFoldDB" id="C6M8I9"/>
<organism evidence="1 2">
    <name type="scientific">Neisseria sicca ATCC 29256</name>
    <dbReference type="NCBI Taxonomy" id="547045"/>
    <lineage>
        <taxon>Bacteria</taxon>
        <taxon>Pseudomonadati</taxon>
        <taxon>Pseudomonadota</taxon>
        <taxon>Betaproteobacteria</taxon>
        <taxon>Neisseriales</taxon>
        <taxon>Neisseriaceae</taxon>
        <taxon>Neisseria</taxon>
    </lineage>
</organism>
<name>C6M8I9_NEISI</name>
<accession>C6M8I9</accession>
<evidence type="ECO:0000313" key="1">
    <source>
        <dbReference type="EMBL" id="EET43383.1"/>
    </source>
</evidence>
<protein>
    <submittedName>
        <fullName evidence="1">Uncharacterized protein</fullName>
    </submittedName>
</protein>
<evidence type="ECO:0000313" key="2">
    <source>
        <dbReference type="Proteomes" id="UP000005365"/>
    </source>
</evidence>
<gene>
    <name evidence="1" type="ORF">NEISICOT_02862</name>
</gene>
<sequence length="42" mass="4893">MCVEKNGLYGCCHERAIGLTQFESCPEHRPNRLYSVYIFIVD</sequence>
<keyword evidence="2" id="KW-1185">Reference proteome</keyword>
<dbReference type="EMBL" id="ACKO02000021">
    <property type="protein sequence ID" value="EET43383.1"/>
    <property type="molecule type" value="Genomic_DNA"/>
</dbReference>
<reference evidence="1" key="1">
    <citation type="submission" date="2009-07" db="EMBL/GenBank/DDBJ databases">
        <authorList>
            <person name="Weinstock G."/>
            <person name="Sodergren E."/>
            <person name="Clifton S."/>
            <person name="Fulton L."/>
            <person name="Fulton B."/>
            <person name="Courtney L."/>
            <person name="Fronick C."/>
            <person name="Harrison M."/>
            <person name="Strong C."/>
            <person name="Farmer C."/>
            <person name="Delahaunty K."/>
            <person name="Markovic C."/>
            <person name="Hall O."/>
            <person name="Minx P."/>
            <person name="Tomlinson C."/>
            <person name="Mitreva M."/>
            <person name="Nelson J."/>
            <person name="Hou S."/>
            <person name="Wollam A."/>
            <person name="Pepin K.H."/>
            <person name="Johnson M."/>
            <person name="Bhonagiri V."/>
            <person name="Nash W.E."/>
            <person name="Warren W."/>
            <person name="Chinwalla A."/>
            <person name="Mardis E.R."/>
            <person name="Wilson R.K."/>
        </authorList>
    </citation>
    <scope>NUCLEOTIDE SEQUENCE [LARGE SCALE GENOMIC DNA]</scope>
    <source>
        <strain evidence="1">ATCC 29256</strain>
    </source>
</reference>
<dbReference type="Proteomes" id="UP000005365">
    <property type="component" value="Unassembled WGS sequence"/>
</dbReference>
<comment type="caution">
    <text evidence="1">The sequence shown here is derived from an EMBL/GenBank/DDBJ whole genome shotgun (WGS) entry which is preliminary data.</text>
</comment>
<proteinExistence type="predicted"/>